<organism evidence="1 2">
    <name type="scientific">Pelotomaculum propionicicum</name>
    <dbReference type="NCBI Taxonomy" id="258475"/>
    <lineage>
        <taxon>Bacteria</taxon>
        <taxon>Bacillati</taxon>
        <taxon>Bacillota</taxon>
        <taxon>Clostridia</taxon>
        <taxon>Eubacteriales</taxon>
        <taxon>Desulfotomaculaceae</taxon>
        <taxon>Pelotomaculum</taxon>
    </lineage>
</organism>
<dbReference type="GO" id="GO:0006355">
    <property type="term" value="P:regulation of DNA-templated transcription"/>
    <property type="evidence" value="ECO:0007669"/>
    <property type="project" value="InterPro"/>
</dbReference>
<dbReference type="OrthoDB" id="1809636at2"/>
<reference evidence="1 2" key="1">
    <citation type="journal article" date="2018" name="Environ. Microbiol.">
        <title>Novel energy conservation strategies and behaviour of Pelotomaculum schinkii driving syntrophic propionate catabolism.</title>
        <authorList>
            <person name="Hidalgo-Ahumada C.A.P."/>
            <person name="Nobu M.K."/>
            <person name="Narihiro T."/>
            <person name="Tamaki H."/>
            <person name="Liu W.T."/>
            <person name="Kamagata Y."/>
            <person name="Stams A.J.M."/>
            <person name="Imachi H."/>
            <person name="Sousa D.Z."/>
        </authorList>
    </citation>
    <scope>NUCLEOTIDE SEQUENCE [LARGE SCALE GENOMIC DNA]</scope>
    <source>
        <strain evidence="1 2">MGP</strain>
    </source>
</reference>
<proteinExistence type="predicted"/>
<dbReference type="Proteomes" id="UP000297597">
    <property type="component" value="Unassembled WGS sequence"/>
</dbReference>
<dbReference type="SUPFAM" id="SSF47598">
    <property type="entry name" value="Ribbon-helix-helix"/>
    <property type="match status" value="1"/>
</dbReference>
<gene>
    <name evidence="1" type="ORF">Pmgp_00004</name>
</gene>
<dbReference type="InterPro" id="IPR010985">
    <property type="entry name" value="Ribbon_hlx_hlx"/>
</dbReference>
<evidence type="ECO:0000313" key="2">
    <source>
        <dbReference type="Proteomes" id="UP000297597"/>
    </source>
</evidence>
<dbReference type="EMBL" id="QFFZ01000001">
    <property type="protein sequence ID" value="TEB13604.1"/>
    <property type="molecule type" value="Genomic_DNA"/>
</dbReference>
<keyword evidence="2" id="KW-1185">Reference proteome</keyword>
<sequence>MDNVFCGARAYVAFQVRVCPELKERLERRSTETGLSQRAIVADALRYYLRRSGSSGKPARNYAR</sequence>
<name>A0A4Y7RXA7_9FIRM</name>
<comment type="caution">
    <text evidence="1">The sequence shown here is derived from an EMBL/GenBank/DDBJ whole genome shotgun (WGS) entry which is preliminary data.</text>
</comment>
<dbReference type="AlphaFoldDB" id="A0A4Y7RXA7"/>
<accession>A0A4Y7RXA7</accession>
<protein>
    <submittedName>
        <fullName evidence="1">Uncharacterized protein</fullName>
    </submittedName>
</protein>
<dbReference type="RefSeq" id="WP_134211923.1">
    <property type="nucleotide sequence ID" value="NZ_QFFZ01000001.1"/>
</dbReference>
<evidence type="ECO:0000313" key="1">
    <source>
        <dbReference type="EMBL" id="TEB13604.1"/>
    </source>
</evidence>